<sequence length="286" mass="31204">MLGLYGILSHQFGMGVGLSASGDIPQAYAYLPYFFRLSDGFDPLKFDTVVILDCSGWIRTGFFDSDELNIDWPERLVVIDHHAVQSLTPGLHLVDSTASSTSELIWRLAKEWKVPVTKEVATCLLTGISFDTGSFQHDNTSSATFQAAAGLMEVGAGLNKIVSGIYLGKSIARLKLWGKVLQRLKYDYNRKLSVSVVTQQDLKNCGASSDDIEGLVNLMNTVPGTKFTLLLTEERDGQLKGSFRTEDNSVDVAKLAKYLGGGGHKKAAGFSLQGEIDIDGDNWKVI</sequence>
<dbReference type="Gene3D" id="3.10.310.30">
    <property type="match status" value="1"/>
</dbReference>
<dbReference type="SUPFAM" id="SSF64182">
    <property type="entry name" value="DHH phosphoesterases"/>
    <property type="match status" value="1"/>
</dbReference>
<dbReference type="InterPro" id="IPR001667">
    <property type="entry name" value="DDH_dom"/>
</dbReference>
<evidence type="ECO:0000259" key="1">
    <source>
        <dbReference type="Pfam" id="PF01368"/>
    </source>
</evidence>
<organism evidence="3 4">
    <name type="scientific">candidate division Kazan bacterium RIFCSPLOWO2_01_FULL_45_19</name>
    <dbReference type="NCBI Taxonomy" id="1798538"/>
    <lineage>
        <taxon>Bacteria</taxon>
        <taxon>Bacteria division Kazan-3B-28</taxon>
    </lineage>
</organism>
<proteinExistence type="predicted"/>
<dbReference type="PANTHER" id="PTHR47618">
    <property type="entry name" value="BIFUNCTIONAL OLIGORIBONUCLEASE AND PAP PHOSPHATASE NRNA"/>
    <property type="match status" value="1"/>
</dbReference>
<feature type="domain" description="DDH" evidence="1">
    <location>
        <begin position="20"/>
        <end position="128"/>
    </location>
</feature>
<comment type="caution">
    <text evidence="3">The sequence shown here is derived from an EMBL/GenBank/DDBJ whole genome shotgun (WGS) entry which is preliminary data.</text>
</comment>
<reference evidence="3 4" key="1">
    <citation type="journal article" date="2016" name="Nat. Commun.">
        <title>Thousands of microbial genomes shed light on interconnected biogeochemical processes in an aquifer system.</title>
        <authorList>
            <person name="Anantharaman K."/>
            <person name="Brown C.T."/>
            <person name="Hug L.A."/>
            <person name="Sharon I."/>
            <person name="Castelle C.J."/>
            <person name="Probst A.J."/>
            <person name="Thomas B.C."/>
            <person name="Singh A."/>
            <person name="Wilkins M.J."/>
            <person name="Karaoz U."/>
            <person name="Brodie E.L."/>
            <person name="Williams K.H."/>
            <person name="Hubbard S.S."/>
            <person name="Banfield J.F."/>
        </authorList>
    </citation>
    <scope>NUCLEOTIDE SEQUENCE [LARGE SCALE GENOMIC DNA]</scope>
</reference>
<feature type="domain" description="DHHA1" evidence="2">
    <location>
        <begin position="206"/>
        <end position="277"/>
    </location>
</feature>
<dbReference type="EMBL" id="METD01000001">
    <property type="protein sequence ID" value="OGB73281.1"/>
    <property type="molecule type" value="Genomic_DNA"/>
</dbReference>
<protein>
    <recommendedName>
        <fullName evidence="5">DHHA1 domain-containing protein</fullName>
    </recommendedName>
</protein>
<dbReference type="GO" id="GO:0003676">
    <property type="term" value="F:nucleic acid binding"/>
    <property type="evidence" value="ECO:0007669"/>
    <property type="project" value="InterPro"/>
</dbReference>
<dbReference type="AlphaFoldDB" id="A0A1F4NPA0"/>
<gene>
    <name evidence="3" type="ORF">A3K51_00160</name>
</gene>
<dbReference type="Gene3D" id="3.90.1640.10">
    <property type="entry name" value="inorganic pyrophosphatase (n-terminal core)"/>
    <property type="match status" value="1"/>
</dbReference>
<accession>A0A1F4NPA0</accession>
<dbReference type="PANTHER" id="PTHR47618:SF1">
    <property type="entry name" value="BIFUNCTIONAL OLIGORIBONUCLEASE AND PAP PHOSPHATASE NRNA"/>
    <property type="match status" value="1"/>
</dbReference>
<evidence type="ECO:0008006" key="5">
    <source>
        <dbReference type="Google" id="ProtNLM"/>
    </source>
</evidence>
<dbReference type="InterPro" id="IPR051319">
    <property type="entry name" value="Oligoribo/pAp-PDE_c-di-AMP_PDE"/>
</dbReference>
<evidence type="ECO:0000259" key="2">
    <source>
        <dbReference type="Pfam" id="PF02272"/>
    </source>
</evidence>
<dbReference type="Pfam" id="PF02272">
    <property type="entry name" value="DHHA1"/>
    <property type="match status" value="1"/>
</dbReference>
<dbReference type="InterPro" id="IPR003156">
    <property type="entry name" value="DHHA1_dom"/>
</dbReference>
<dbReference type="Pfam" id="PF01368">
    <property type="entry name" value="DHH"/>
    <property type="match status" value="1"/>
</dbReference>
<name>A0A1F4NPA0_UNCK3</name>
<evidence type="ECO:0000313" key="4">
    <source>
        <dbReference type="Proteomes" id="UP000178085"/>
    </source>
</evidence>
<dbReference type="InterPro" id="IPR038763">
    <property type="entry name" value="DHH_sf"/>
</dbReference>
<evidence type="ECO:0000313" key="3">
    <source>
        <dbReference type="EMBL" id="OGB73281.1"/>
    </source>
</evidence>
<dbReference type="Proteomes" id="UP000178085">
    <property type="component" value="Unassembled WGS sequence"/>
</dbReference>